<evidence type="ECO:0000256" key="7">
    <source>
        <dbReference type="ARBA" id="ARBA00022786"/>
    </source>
</evidence>
<keyword evidence="3" id="KW-0808">Transferase</keyword>
<dbReference type="EC" id="2.3.2.31" evidence="2"/>
<dbReference type="InterPro" id="IPR031127">
    <property type="entry name" value="E3_UB_ligase_RBR"/>
</dbReference>
<proteinExistence type="predicted"/>
<dbReference type="SUPFAM" id="SSF57850">
    <property type="entry name" value="RING/U-box"/>
    <property type="match status" value="2"/>
</dbReference>
<name>A0ABR4HLR7_9EURO</name>
<dbReference type="Gene3D" id="1.20.120.1750">
    <property type="match status" value="1"/>
</dbReference>
<dbReference type="EMBL" id="JBFXLS010000101">
    <property type="protein sequence ID" value="KAL2816425.1"/>
    <property type="molecule type" value="Genomic_DNA"/>
</dbReference>
<evidence type="ECO:0000256" key="6">
    <source>
        <dbReference type="ARBA" id="ARBA00022771"/>
    </source>
</evidence>
<evidence type="ECO:0000259" key="10">
    <source>
        <dbReference type="PROSITE" id="PS50089"/>
    </source>
</evidence>
<dbReference type="CDD" id="cd22584">
    <property type="entry name" value="Rcat_RBR_unk"/>
    <property type="match status" value="1"/>
</dbReference>
<protein>
    <recommendedName>
        <fullName evidence="2">RBR-type E3 ubiquitin transferase</fullName>
        <ecNumber evidence="2">2.3.2.31</ecNumber>
    </recommendedName>
</protein>
<evidence type="ECO:0000256" key="2">
    <source>
        <dbReference type="ARBA" id="ARBA00012251"/>
    </source>
</evidence>
<dbReference type="Pfam" id="PF01485">
    <property type="entry name" value="IBR"/>
    <property type="match status" value="1"/>
</dbReference>
<dbReference type="InterPro" id="IPR002867">
    <property type="entry name" value="IBR_dom"/>
</dbReference>
<dbReference type="InterPro" id="IPR013083">
    <property type="entry name" value="Znf_RING/FYVE/PHD"/>
</dbReference>
<organism evidence="12 13">
    <name type="scientific">Aspergillus cavernicola</name>
    <dbReference type="NCBI Taxonomy" id="176166"/>
    <lineage>
        <taxon>Eukaryota</taxon>
        <taxon>Fungi</taxon>
        <taxon>Dikarya</taxon>
        <taxon>Ascomycota</taxon>
        <taxon>Pezizomycotina</taxon>
        <taxon>Eurotiomycetes</taxon>
        <taxon>Eurotiomycetidae</taxon>
        <taxon>Eurotiales</taxon>
        <taxon>Aspergillaceae</taxon>
        <taxon>Aspergillus</taxon>
        <taxon>Aspergillus subgen. Nidulantes</taxon>
    </lineage>
</organism>
<keyword evidence="5" id="KW-0677">Repeat</keyword>
<reference evidence="12 13" key="1">
    <citation type="submission" date="2024-07" db="EMBL/GenBank/DDBJ databases">
        <title>Section-level genome sequencing and comparative genomics of Aspergillus sections Usti and Cavernicolus.</title>
        <authorList>
            <consortium name="Lawrence Berkeley National Laboratory"/>
            <person name="Nybo J.L."/>
            <person name="Vesth T.C."/>
            <person name="Theobald S."/>
            <person name="Frisvad J.C."/>
            <person name="Larsen T.O."/>
            <person name="Kjaerboelling I."/>
            <person name="Rothschild-Mancinelli K."/>
            <person name="Lyhne E.K."/>
            <person name="Kogle M.E."/>
            <person name="Barry K."/>
            <person name="Clum A."/>
            <person name="Na H."/>
            <person name="Ledsgaard L."/>
            <person name="Lin J."/>
            <person name="Lipzen A."/>
            <person name="Kuo A."/>
            <person name="Riley R."/>
            <person name="Mondo S."/>
            <person name="LaButti K."/>
            <person name="Haridas S."/>
            <person name="Pangalinan J."/>
            <person name="Salamov A.A."/>
            <person name="Simmons B.A."/>
            <person name="Magnuson J.K."/>
            <person name="Chen J."/>
            <person name="Drula E."/>
            <person name="Henrissat B."/>
            <person name="Wiebenga A."/>
            <person name="Lubbers R.J."/>
            <person name="Gomes A.C."/>
            <person name="Makela M.R."/>
            <person name="Stajich J."/>
            <person name="Grigoriev I.V."/>
            <person name="Mortensen U.H."/>
            <person name="De vries R.P."/>
            <person name="Baker S.E."/>
            <person name="Andersen M.R."/>
        </authorList>
    </citation>
    <scope>NUCLEOTIDE SEQUENCE [LARGE SCALE GENOMIC DNA]</scope>
    <source>
        <strain evidence="12 13">CBS 600.67</strain>
    </source>
</reference>
<accession>A0ABR4HLR7</accession>
<dbReference type="InterPro" id="IPR017907">
    <property type="entry name" value="Znf_RING_CS"/>
</dbReference>
<evidence type="ECO:0000256" key="1">
    <source>
        <dbReference type="ARBA" id="ARBA00001798"/>
    </source>
</evidence>
<evidence type="ECO:0000313" key="13">
    <source>
        <dbReference type="Proteomes" id="UP001610335"/>
    </source>
</evidence>
<keyword evidence="7" id="KW-0833">Ubl conjugation pathway</keyword>
<feature type="domain" description="RING-type" evidence="11">
    <location>
        <begin position="107"/>
        <end position="300"/>
    </location>
</feature>
<dbReference type="Gene3D" id="3.30.40.10">
    <property type="entry name" value="Zinc/RING finger domain, C3HC4 (zinc finger)"/>
    <property type="match status" value="1"/>
</dbReference>
<evidence type="ECO:0000256" key="3">
    <source>
        <dbReference type="ARBA" id="ARBA00022679"/>
    </source>
</evidence>
<keyword evidence="6 9" id="KW-0863">Zinc-finger</keyword>
<feature type="domain" description="RING-type" evidence="10">
    <location>
        <begin position="111"/>
        <end position="155"/>
    </location>
</feature>
<dbReference type="PROSITE" id="PS50089">
    <property type="entry name" value="ZF_RING_2"/>
    <property type="match status" value="1"/>
</dbReference>
<evidence type="ECO:0000256" key="5">
    <source>
        <dbReference type="ARBA" id="ARBA00022737"/>
    </source>
</evidence>
<evidence type="ECO:0000256" key="8">
    <source>
        <dbReference type="ARBA" id="ARBA00022833"/>
    </source>
</evidence>
<keyword evidence="4" id="KW-0479">Metal-binding</keyword>
<comment type="caution">
    <text evidence="12">The sequence shown here is derived from an EMBL/GenBank/DDBJ whole genome shotgun (WGS) entry which is preliminary data.</text>
</comment>
<evidence type="ECO:0000256" key="9">
    <source>
        <dbReference type="PROSITE-ProRule" id="PRU00175"/>
    </source>
</evidence>
<evidence type="ECO:0000259" key="11">
    <source>
        <dbReference type="PROSITE" id="PS51873"/>
    </source>
</evidence>
<dbReference type="PANTHER" id="PTHR11685">
    <property type="entry name" value="RBR FAMILY RING FINGER AND IBR DOMAIN-CONTAINING"/>
    <property type="match status" value="1"/>
</dbReference>
<evidence type="ECO:0000256" key="4">
    <source>
        <dbReference type="ARBA" id="ARBA00022723"/>
    </source>
</evidence>
<sequence>MSLTSPVPDCALAVDLDGQAITAFEGEETQAGMDRCLAMTTSADDPTFESPPMDDQTRLCDSTLSGDNFCMATQFFCRNDVDQDTNAAGPSMTYTQRQEEVMRRSRTQVQCCVCYDNFQPYRIVRLKCTHLYCADCLKSLFLRAMKDQSLFPPRCCREPIPLLLVQTYLPEQELEEFGSAKIEFTTADRTYCSNMGCGKFIPPSRIAADRADCAFCSTSTCAMCKNNYHQDDCASDPALQATLALVSREGWQRCFSCRALVQLGIGCYHITCKCRAEFCYVCGETWKTCSCERWNEQRLVERAQEVVDREAIQPLPPADRQLRVEQMLEDLRENHECEHPGRFERVFGTSRGHFECEICGDRHRKYILACRRCHVQVCEDCRRNRI</sequence>
<keyword evidence="13" id="KW-1185">Reference proteome</keyword>
<keyword evidence="8" id="KW-0862">Zinc</keyword>
<dbReference type="InterPro" id="IPR044066">
    <property type="entry name" value="TRIAD_supradom"/>
</dbReference>
<dbReference type="Proteomes" id="UP001610335">
    <property type="component" value="Unassembled WGS sequence"/>
</dbReference>
<dbReference type="InterPro" id="IPR001841">
    <property type="entry name" value="Znf_RING"/>
</dbReference>
<gene>
    <name evidence="12" type="ORF">BDW59DRAFT_177361</name>
</gene>
<evidence type="ECO:0000313" key="12">
    <source>
        <dbReference type="EMBL" id="KAL2816425.1"/>
    </source>
</evidence>
<comment type="catalytic activity">
    <reaction evidence="1">
        <text>[E2 ubiquitin-conjugating enzyme]-S-ubiquitinyl-L-cysteine + [acceptor protein]-L-lysine = [E2 ubiquitin-conjugating enzyme]-L-cysteine + [acceptor protein]-N(6)-ubiquitinyl-L-lysine.</text>
        <dbReference type="EC" id="2.3.2.31"/>
    </reaction>
</comment>
<dbReference type="PROSITE" id="PS00518">
    <property type="entry name" value="ZF_RING_1"/>
    <property type="match status" value="1"/>
</dbReference>
<dbReference type="PROSITE" id="PS51873">
    <property type="entry name" value="TRIAD"/>
    <property type="match status" value="1"/>
</dbReference>